<keyword evidence="3" id="KW-1185">Reference proteome</keyword>
<dbReference type="AlphaFoldDB" id="A0A937UQK3"/>
<feature type="transmembrane region" description="Helical" evidence="1">
    <location>
        <begin position="148"/>
        <end position="167"/>
    </location>
</feature>
<dbReference type="RefSeq" id="WP_203002388.1">
    <property type="nucleotide sequence ID" value="NZ_JADWYU010000104.1"/>
</dbReference>
<dbReference type="Pfam" id="PF10067">
    <property type="entry name" value="DUF2306"/>
    <property type="match status" value="1"/>
</dbReference>
<dbReference type="InterPro" id="IPR018750">
    <property type="entry name" value="DUF2306_membrane"/>
</dbReference>
<feature type="transmembrane region" description="Helical" evidence="1">
    <location>
        <begin position="213"/>
        <end position="231"/>
    </location>
</feature>
<gene>
    <name evidence="2" type="ORF">I7412_06325</name>
</gene>
<keyword evidence="1" id="KW-0812">Transmembrane</keyword>
<evidence type="ECO:0000313" key="3">
    <source>
        <dbReference type="Proteomes" id="UP000604475"/>
    </source>
</evidence>
<comment type="caution">
    <text evidence="2">The sequence shown here is derived from an EMBL/GenBank/DDBJ whole genome shotgun (WGS) entry which is preliminary data.</text>
</comment>
<evidence type="ECO:0000256" key="1">
    <source>
        <dbReference type="SAM" id="Phobius"/>
    </source>
</evidence>
<keyword evidence="1" id="KW-1133">Transmembrane helix</keyword>
<feature type="transmembrane region" description="Helical" evidence="1">
    <location>
        <begin position="79"/>
        <end position="97"/>
    </location>
</feature>
<protein>
    <submittedName>
        <fullName evidence="2">DUF2306 domain-containing protein</fullName>
    </submittedName>
</protein>
<feature type="transmembrane region" description="Helical" evidence="1">
    <location>
        <begin position="117"/>
        <end position="136"/>
    </location>
</feature>
<keyword evidence="1" id="KW-0472">Membrane</keyword>
<name>A0A937UQK3_9ACTN</name>
<sequence>MTQIDAAVLTDTTAGRAAVVPGGRGRPGRAPTGWRRWRVQVGLIALTFVPAVAGAFRLTELAGDPPVTADNERFVASPAPVVLHIVGATVFCLLGAFQFDPVLRRRRPRWHRAAGRVLIPCGIVAALSGLWMTVFSDLPAQDNAALNAIRLVVGTAMAASLVLGLVAARRRDFAAHRAWVTRGYALGLGAGTQAFVIAPWMMVTGNPTGNFRAVLMLAAWSINLAVAEWALRRGRASRPAGQASRAWISRVAWRRRADSERAMARNKASQSAGSW</sequence>
<feature type="transmembrane region" description="Helical" evidence="1">
    <location>
        <begin position="39"/>
        <end position="59"/>
    </location>
</feature>
<dbReference type="EMBL" id="JAEACQ010000148">
    <property type="protein sequence ID" value="MBL7626791.1"/>
    <property type="molecule type" value="Genomic_DNA"/>
</dbReference>
<proteinExistence type="predicted"/>
<organism evidence="2 3">
    <name type="scientific">Frankia nepalensis</name>
    <dbReference type="NCBI Taxonomy" id="1836974"/>
    <lineage>
        <taxon>Bacteria</taxon>
        <taxon>Bacillati</taxon>
        <taxon>Actinomycetota</taxon>
        <taxon>Actinomycetes</taxon>
        <taxon>Frankiales</taxon>
        <taxon>Frankiaceae</taxon>
        <taxon>Frankia</taxon>
    </lineage>
</organism>
<dbReference type="Proteomes" id="UP000604475">
    <property type="component" value="Unassembled WGS sequence"/>
</dbReference>
<accession>A0A937UQK3</accession>
<reference evidence="2" key="1">
    <citation type="submission" date="2020-12" db="EMBL/GenBank/DDBJ databases">
        <title>Genomic characterization of non-nitrogen-fixing Frankia strains.</title>
        <authorList>
            <person name="Carlos-Shanley C."/>
            <person name="Guerra T."/>
            <person name="Hahn D."/>
        </authorList>
    </citation>
    <scope>NUCLEOTIDE SEQUENCE</scope>
    <source>
        <strain evidence="2">CN6</strain>
    </source>
</reference>
<evidence type="ECO:0000313" key="2">
    <source>
        <dbReference type="EMBL" id="MBL7626791.1"/>
    </source>
</evidence>
<feature type="transmembrane region" description="Helical" evidence="1">
    <location>
        <begin position="179"/>
        <end position="201"/>
    </location>
</feature>